<dbReference type="AlphaFoldDB" id="A0A6M2DBR1"/>
<accession>A0A6M2DBR1</accession>
<organism evidence="2">
    <name type="scientific">Rhipicephalus microplus</name>
    <name type="common">Cattle tick</name>
    <name type="synonym">Boophilus microplus</name>
    <dbReference type="NCBI Taxonomy" id="6941"/>
    <lineage>
        <taxon>Eukaryota</taxon>
        <taxon>Metazoa</taxon>
        <taxon>Ecdysozoa</taxon>
        <taxon>Arthropoda</taxon>
        <taxon>Chelicerata</taxon>
        <taxon>Arachnida</taxon>
        <taxon>Acari</taxon>
        <taxon>Parasitiformes</taxon>
        <taxon>Ixodida</taxon>
        <taxon>Ixodoidea</taxon>
        <taxon>Ixodidae</taxon>
        <taxon>Rhipicephalinae</taxon>
        <taxon>Rhipicephalus</taxon>
        <taxon>Boophilus</taxon>
    </lineage>
</organism>
<proteinExistence type="predicted"/>
<keyword evidence="1" id="KW-1133">Transmembrane helix</keyword>
<keyword evidence="1" id="KW-0812">Transmembrane</keyword>
<reference evidence="2" key="1">
    <citation type="submission" date="2019-09" db="EMBL/GenBank/DDBJ databases">
        <title>Organ-specific transcriptomic study of the physiology of the cattle tick, Rhipicephalus microplus.</title>
        <authorList>
            <person name="Tirloni L."/>
            <person name="Braz G."/>
            <person name="Gandara A.C.P."/>
            <person name="Sabadin G.A."/>
            <person name="da Silva R.M."/>
            <person name="Guizzo M.G."/>
            <person name="Machado J.A."/>
            <person name="Costa E.P."/>
            <person name="Gomes H.F."/>
            <person name="Moraes J."/>
            <person name="Mota M.B.S."/>
            <person name="Mesquita R.D."/>
            <person name="Alvarenga P.H."/>
            <person name="Alves F."/>
            <person name="Seixas A."/>
            <person name="da Fonseca R.N."/>
            <person name="Fogaca A."/>
            <person name="Logullo C."/>
            <person name="Tanaka A."/>
            <person name="Daffre S."/>
            <person name="Termignoni C."/>
            <person name="Vaz I.S.Jr."/>
            <person name="Oliveira P.L."/>
            <person name="Ribeiro J.M."/>
        </authorList>
    </citation>
    <scope>NUCLEOTIDE SEQUENCE</scope>
    <source>
        <strain evidence="2">Porto Alegre</strain>
    </source>
</reference>
<evidence type="ECO:0000256" key="1">
    <source>
        <dbReference type="SAM" id="Phobius"/>
    </source>
</evidence>
<evidence type="ECO:0000313" key="2">
    <source>
        <dbReference type="EMBL" id="NOV43529.1"/>
    </source>
</evidence>
<feature type="transmembrane region" description="Helical" evidence="1">
    <location>
        <begin position="36"/>
        <end position="56"/>
    </location>
</feature>
<feature type="transmembrane region" description="Helical" evidence="1">
    <location>
        <begin position="6"/>
        <end position="24"/>
    </location>
</feature>
<keyword evidence="1" id="KW-0472">Membrane</keyword>
<dbReference type="EMBL" id="GHWJ01010792">
    <property type="protein sequence ID" value="NOV43529.1"/>
    <property type="molecule type" value="Transcribed_RNA"/>
</dbReference>
<protein>
    <submittedName>
        <fullName evidence="2">Uncharacterized protein</fullName>
    </submittedName>
</protein>
<name>A0A6M2DBR1_RHIMP</name>
<sequence length="71" mass="8186">MPLWHTLFYLANVFHAFFCFHATIAHSRFLVNARSALCLFCIRLALPVLLNFHVAICNENHSCFANRGPCY</sequence>